<dbReference type="InterPro" id="IPR036249">
    <property type="entry name" value="Thioredoxin-like_sf"/>
</dbReference>
<dbReference type="RefSeq" id="WP_255188964.1">
    <property type="nucleotide sequence ID" value="NZ_CP113517.1"/>
</dbReference>
<dbReference type="Proteomes" id="UP001162780">
    <property type="component" value="Chromosome"/>
</dbReference>
<reference evidence="2" key="1">
    <citation type="submission" date="2022-11" db="EMBL/GenBank/DDBJ databases">
        <title>Methylomonas rapida sp. nov., Carotenoid-Producing Obligate Methanotrophs with High Growth Characteristics and Biotechnological Potential.</title>
        <authorList>
            <person name="Tikhonova E.N."/>
            <person name="Suleimanov R.Z."/>
            <person name="Miroshnikov K."/>
            <person name="Oshkin I.Y."/>
            <person name="Belova S.E."/>
            <person name="Danilova O.V."/>
            <person name="Ashikhmin A."/>
            <person name="Konopkin A."/>
            <person name="But S.Y."/>
            <person name="Khmelenina V.N."/>
            <person name="Kuznetsov N."/>
            <person name="Pimenov N.V."/>
            <person name="Dedysh S.N."/>
        </authorList>
    </citation>
    <scope>NUCLEOTIDE SEQUENCE</scope>
    <source>
        <strain evidence="2">MP1</strain>
    </source>
</reference>
<dbReference type="InterPro" id="IPR005243">
    <property type="entry name" value="THIRX-like_proc"/>
</dbReference>
<protein>
    <submittedName>
        <fullName evidence="2">Thioredoxin family protein</fullName>
    </submittedName>
</protein>
<accession>A0ABY7GIG9</accession>
<dbReference type="NCBIfam" id="TIGR00412">
    <property type="entry name" value="redox_disulf_2"/>
    <property type="match status" value="1"/>
</dbReference>
<dbReference type="Pfam" id="PF13192">
    <property type="entry name" value="Thioredoxin_3"/>
    <property type="match status" value="1"/>
</dbReference>
<keyword evidence="3" id="KW-1185">Reference proteome</keyword>
<evidence type="ECO:0000313" key="2">
    <source>
        <dbReference type="EMBL" id="WAR43975.1"/>
    </source>
</evidence>
<evidence type="ECO:0000313" key="3">
    <source>
        <dbReference type="Proteomes" id="UP001162780"/>
    </source>
</evidence>
<dbReference type="PANTHER" id="PTHR36450:SF1">
    <property type="entry name" value="THIOREDOXIN"/>
    <property type="match status" value="1"/>
</dbReference>
<name>A0ABY7GIG9_9GAMM</name>
<dbReference type="SUPFAM" id="SSF52833">
    <property type="entry name" value="Thioredoxin-like"/>
    <property type="match status" value="1"/>
</dbReference>
<dbReference type="Gene3D" id="3.40.30.10">
    <property type="entry name" value="Glutaredoxin"/>
    <property type="match status" value="1"/>
</dbReference>
<dbReference type="PIRSF" id="PIRSF037031">
    <property type="entry name" value="Redox_disulphide_2"/>
    <property type="match status" value="1"/>
</dbReference>
<dbReference type="InterPro" id="IPR012336">
    <property type="entry name" value="Thioredoxin-like_fold"/>
</dbReference>
<sequence>MTDTVKIEILGMGCNKCHQLEANAREAIASLNLTAEVEHITDMMQIVERGVMATPALVVNDEVVSQGKVITAEEIARHLR</sequence>
<organism evidence="2 3">
    <name type="scientific">Methylomonas rapida</name>
    <dbReference type="NCBI Taxonomy" id="2963939"/>
    <lineage>
        <taxon>Bacteria</taxon>
        <taxon>Pseudomonadati</taxon>
        <taxon>Pseudomonadota</taxon>
        <taxon>Gammaproteobacteria</taxon>
        <taxon>Methylococcales</taxon>
        <taxon>Methylococcaceae</taxon>
        <taxon>Methylomonas</taxon>
    </lineage>
</organism>
<dbReference type="EMBL" id="CP113517">
    <property type="protein sequence ID" value="WAR43975.1"/>
    <property type="molecule type" value="Genomic_DNA"/>
</dbReference>
<feature type="domain" description="Thioredoxin-like fold" evidence="1">
    <location>
        <begin position="5"/>
        <end position="77"/>
    </location>
</feature>
<evidence type="ECO:0000259" key="1">
    <source>
        <dbReference type="Pfam" id="PF13192"/>
    </source>
</evidence>
<gene>
    <name evidence="2" type="ORF">NM686_016595</name>
</gene>
<dbReference type="PANTHER" id="PTHR36450">
    <property type="entry name" value="THIOREDOXIN"/>
    <property type="match status" value="1"/>
</dbReference>
<proteinExistence type="predicted"/>